<dbReference type="InterPro" id="IPR048333">
    <property type="entry name" value="HA2_WH"/>
</dbReference>
<dbReference type="Gene3D" id="1.20.120.1080">
    <property type="match status" value="1"/>
</dbReference>
<feature type="domain" description="Helicase ATP-binding" evidence="5">
    <location>
        <begin position="88"/>
        <end position="251"/>
    </location>
</feature>
<dbReference type="Pfam" id="PF21010">
    <property type="entry name" value="HA2_C"/>
    <property type="match status" value="1"/>
</dbReference>
<reference evidence="8" key="1">
    <citation type="submission" date="2016-10" db="EMBL/GenBank/DDBJ databases">
        <authorList>
            <person name="Varghese N."/>
            <person name="Submissions S."/>
        </authorList>
    </citation>
    <scope>NUCLEOTIDE SEQUENCE [LARGE SCALE GENOMIC DNA]</scope>
    <source>
        <strain evidence="8">DSM 26348</strain>
    </source>
</reference>
<gene>
    <name evidence="7" type="ORF">SAMN05421753_11385</name>
</gene>
<dbReference type="Pfam" id="PF07717">
    <property type="entry name" value="OB_NTP_bind"/>
    <property type="match status" value="1"/>
</dbReference>
<dbReference type="InterPro" id="IPR001650">
    <property type="entry name" value="Helicase_C-like"/>
</dbReference>
<dbReference type="SMART" id="SM00847">
    <property type="entry name" value="HA2"/>
    <property type="match status" value="1"/>
</dbReference>
<feature type="domain" description="Helicase C-terminal" evidence="6">
    <location>
        <begin position="285"/>
        <end position="451"/>
    </location>
</feature>
<evidence type="ECO:0000259" key="6">
    <source>
        <dbReference type="PROSITE" id="PS51194"/>
    </source>
</evidence>
<dbReference type="SUPFAM" id="SSF52540">
    <property type="entry name" value="P-loop containing nucleoside triphosphate hydrolases"/>
    <property type="match status" value="1"/>
</dbReference>
<dbReference type="InterPro" id="IPR010222">
    <property type="entry name" value="RNA_helicase_HrpA"/>
</dbReference>
<dbReference type="EMBL" id="FOQD01000013">
    <property type="protein sequence ID" value="SFI89048.1"/>
    <property type="molecule type" value="Genomic_DNA"/>
</dbReference>
<name>A0A1I3LWA1_9PLAN</name>
<dbReference type="RefSeq" id="WP_092052369.1">
    <property type="nucleotide sequence ID" value="NZ_FOQD01000013.1"/>
</dbReference>
<dbReference type="Proteomes" id="UP000199518">
    <property type="component" value="Unassembled WGS sequence"/>
</dbReference>
<dbReference type="NCBIfam" id="TIGR01967">
    <property type="entry name" value="DEAH_box_HrpA"/>
    <property type="match status" value="1"/>
</dbReference>
<evidence type="ECO:0000256" key="1">
    <source>
        <dbReference type="ARBA" id="ARBA00022741"/>
    </source>
</evidence>
<dbReference type="InterPro" id="IPR014001">
    <property type="entry name" value="Helicase_ATP-bd"/>
</dbReference>
<dbReference type="Pfam" id="PF00270">
    <property type="entry name" value="DEAD"/>
    <property type="match status" value="1"/>
</dbReference>
<dbReference type="FunFam" id="1.20.120.1080:FF:000005">
    <property type="entry name" value="ATP-dependent helicase HrpA"/>
    <property type="match status" value="1"/>
</dbReference>
<dbReference type="PANTHER" id="PTHR18934">
    <property type="entry name" value="ATP-DEPENDENT RNA HELICASE"/>
    <property type="match status" value="1"/>
</dbReference>
<dbReference type="PROSITE" id="PS51192">
    <property type="entry name" value="HELICASE_ATP_BIND_1"/>
    <property type="match status" value="1"/>
</dbReference>
<organism evidence="7 8">
    <name type="scientific">Planctomicrobium piriforme</name>
    <dbReference type="NCBI Taxonomy" id="1576369"/>
    <lineage>
        <taxon>Bacteria</taxon>
        <taxon>Pseudomonadati</taxon>
        <taxon>Planctomycetota</taxon>
        <taxon>Planctomycetia</taxon>
        <taxon>Planctomycetales</taxon>
        <taxon>Planctomycetaceae</taxon>
        <taxon>Planctomicrobium</taxon>
    </lineage>
</organism>
<protein>
    <submittedName>
        <fullName evidence="7">ATP-dependent helicase HrpA</fullName>
    </submittedName>
</protein>
<keyword evidence="4" id="KW-0067">ATP-binding</keyword>
<evidence type="ECO:0000259" key="5">
    <source>
        <dbReference type="PROSITE" id="PS51192"/>
    </source>
</evidence>
<dbReference type="OrthoDB" id="9808833at2"/>
<dbReference type="InterPro" id="IPR003593">
    <property type="entry name" value="AAA+_ATPase"/>
</dbReference>
<dbReference type="PANTHER" id="PTHR18934:SF99">
    <property type="entry name" value="ATP-DEPENDENT RNA HELICASE DHX37-RELATED"/>
    <property type="match status" value="1"/>
</dbReference>
<dbReference type="PROSITE" id="PS51194">
    <property type="entry name" value="HELICASE_CTER"/>
    <property type="match status" value="1"/>
</dbReference>
<evidence type="ECO:0000313" key="7">
    <source>
        <dbReference type="EMBL" id="SFI89048.1"/>
    </source>
</evidence>
<proteinExistence type="predicted"/>
<dbReference type="SMART" id="SM00382">
    <property type="entry name" value="AAA"/>
    <property type="match status" value="1"/>
</dbReference>
<evidence type="ECO:0000313" key="8">
    <source>
        <dbReference type="Proteomes" id="UP000199518"/>
    </source>
</evidence>
<keyword evidence="2" id="KW-0378">Hydrolase</keyword>
<dbReference type="InterPro" id="IPR024590">
    <property type="entry name" value="HrpA_C"/>
</dbReference>
<dbReference type="SMART" id="SM00487">
    <property type="entry name" value="DEXDc"/>
    <property type="match status" value="1"/>
</dbReference>
<accession>A0A1I3LWA1</accession>
<dbReference type="InterPro" id="IPR011545">
    <property type="entry name" value="DEAD/DEAH_box_helicase_dom"/>
</dbReference>
<dbReference type="STRING" id="1576369.SAMN05421753_11385"/>
<dbReference type="Pfam" id="PF11898">
    <property type="entry name" value="DUF3418"/>
    <property type="match status" value="1"/>
</dbReference>
<dbReference type="Pfam" id="PF04408">
    <property type="entry name" value="WHD_HA2"/>
    <property type="match status" value="1"/>
</dbReference>
<dbReference type="InterPro" id="IPR011709">
    <property type="entry name" value="DEAD-box_helicase_OB_fold"/>
</dbReference>
<evidence type="ECO:0000256" key="3">
    <source>
        <dbReference type="ARBA" id="ARBA00022806"/>
    </source>
</evidence>
<dbReference type="GO" id="GO:0016787">
    <property type="term" value="F:hydrolase activity"/>
    <property type="evidence" value="ECO:0007669"/>
    <property type="project" value="UniProtKB-KW"/>
</dbReference>
<dbReference type="Gene3D" id="3.40.50.300">
    <property type="entry name" value="P-loop containing nucleotide triphosphate hydrolases"/>
    <property type="match status" value="2"/>
</dbReference>
<evidence type="ECO:0000256" key="2">
    <source>
        <dbReference type="ARBA" id="ARBA00022801"/>
    </source>
</evidence>
<dbReference type="GO" id="GO:0003724">
    <property type="term" value="F:RNA helicase activity"/>
    <property type="evidence" value="ECO:0007669"/>
    <property type="project" value="InterPro"/>
</dbReference>
<keyword evidence="8" id="KW-1185">Reference proteome</keyword>
<dbReference type="Pfam" id="PF00271">
    <property type="entry name" value="Helicase_C"/>
    <property type="match status" value="1"/>
</dbReference>
<keyword evidence="3 7" id="KW-0347">Helicase</keyword>
<dbReference type="InterPro" id="IPR007502">
    <property type="entry name" value="Helicase-assoc_dom"/>
</dbReference>
<dbReference type="GO" id="GO:0005524">
    <property type="term" value="F:ATP binding"/>
    <property type="evidence" value="ECO:0007669"/>
    <property type="project" value="UniProtKB-KW"/>
</dbReference>
<dbReference type="SMART" id="SM00490">
    <property type="entry name" value="HELICc"/>
    <property type="match status" value="1"/>
</dbReference>
<keyword evidence="1" id="KW-0547">Nucleotide-binding</keyword>
<sequence>MTESTQPSLEELEDRIARTMLSDRHRLRRGLSAVRHLQQQQKPFDRSLSKLLNDIEPSAQRYQRRAEGLPKLEYDPLLPIFEKKEEIIAALAEHQVIVVCGETGSGKSTQLPKICLEAGRGIGGLIGHTQPRRIAARSVAARVAEELNSRIGDAVAFKIRFTDTTSPRTLIKLMTDGVLLAESQSDTFLNQYDTVIIDEAHERSLNIDFLLGYLKRILPQRPELRVIITSATIDAERFAAFFGSEARPAPVIEVSGRTYPVEIRYRPPQAEEDEEVDYQRAVAEACEDLMIEGPGDILVFMPTERDIRETTRVLQGRHLTEGNRVEIVPLFGRLSEQEQNRVFAPHSGRRIVIATNVAESSLTVPGIIYVIDPGTARISRFSSTSQVQRLPVEPVSQASANQRAGRCGRIAPGICVRLYSAEDFAGRDAYTPPEILRTNLASVLLQMKALHLGRIEDFPFLDPPSPTAVRSGLKTLFELNAIDDQENLTAHGKSMARLPVDPRIGRMILAAADEHCLEELLIIAAALEQRDARERPLDKQQAADAAHVKFKHERSDFMSLLKLWDFYTDLDDKLSNSKLRKACQQNFLSYNRMREWKDLHRQLREIVIDHGIKPTDRRNDEQAIHRAILTGTLSNLAQRGETHEYTGAGGQKLFLWPGSVAFEGKPKWVIGAELVETTRRFIRMVGPIQPQWVEKAAEHLVKRTYSEPHWSSKQGSVIALEKVTLFGLVVVPRRECRYGHIDPKISRELFIQHALVEGDFQTSGEFFKHNSELKSELEDWQAKLRQGLQFLGEEAEFDFYDQRIPADVFDGPRFEQWRKTAEAEQPRLLFLSREDLVTETDSAPRAAAFPDQIRIGTMQLPVEYHLEPGTEDDGVTLLVPPEGLNQLSEENLNWLVPGLLEEKVAALIKTLPKTLRTLFVPVPETAAQVTRKLAYGKGDLLAQLSEVLRQHSGEYVPVTEFDLARLPDHLRFNVRVVDPKGKTIAAGRDIAALKQQAQAQSSQTIQQITDQKWHRDNITSWNFGDLPEQIQLNRGGVTVVAFPMLVDQGTSITLRLADSRFESESRTKQALNRLFLLSDEKKLAEQIKHFPKIDPLCMQALPLPDGKQFRQQLTLALAAAALFRNTAIPRSENEWNARLKQARGLVPVVVQDLGGIVGPLLTEASQVRRLINGQHPPALAPLIDDLRQQYAQLFAPGYLSETPLGWLQYYPRYLQTMQHRFAKATSGGFQKDRKHQEQLDPYWKRYLQQRERLGADWRLSPQRVLYRFLLEEFRVSLFAQQLRTAVPVSEKRLNEVWREIA</sequence>
<evidence type="ECO:0000256" key="4">
    <source>
        <dbReference type="ARBA" id="ARBA00022840"/>
    </source>
</evidence>
<dbReference type="InterPro" id="IPR027417">
    <property type="entry name" value="P-loop_NTPase"/>
</dbReference>
<dbReference type="CDD" id="cd18791">
    <property type="entry name" value="SF2_C_RHA"/>
    <property type="match status" value="1"/>
</dbReference>
<dbReference type="GO" id="GO:0003723">
    <property type="term" value="F:RNA binding"/>
    <property type="evidence" value="ECO:0007669"/>
    <property type="project" value="TreeGrafter"/>
</dbReference>